<evidence type="ECO:0000256" key="10">
    <source>
        <dbReference type="ARBA" id="ARBA00023027"/>
    </source>
</evidence>
<keyword evidence="12 17" id="KW-0456">Lyase</keyword>
<dbReference type="Gene3D" id="3.40.50.10260">
    <property type="entry name" value="YjeF N-terminal domain"/>
    <property type="match status" value="1"/>
</dbReference>
<evidence type="ECO:0000313" key="23">
    <source>
        <dbReference type="Proteomes" id="UP001500301"/>
    </source>
</evidence>
<evidence type="ECO:0000256" key="3">
    <source>
        <dbReference type="ARBA" id="ARBA00006001"/>
    </source>
</evidence>
<evidence type="ECO:0000313" key="22">
    <source>
        <dbReference type="EMBL" id="GAA3544930.1"/>
    </source>
</evidence>
<feature type="binding site" evidence="17">
    <location>
        <position position="421"/>
    </location>
    <ligand>
        <name>(6S)-NADPHX</name>
        <dbReference type="ChEBI" id="CHEBI:64076"/>
    </ligand>
</feature>
<keyword evidence="11 18" id="KW-0413">Isomerase</keyword>
<dbReference type="PIRSF" id="PIRSF017184">
    <property type="entry name" value="Nnr"/>
    <property type="match status" value="1"/>
</dbReference>
<dbReference type="NCBIfam" id="TIGR00196">
    <property type="entry name" value="yjeF_cterm"/>
    <property type="match status" value="1"/>
</dbReference>
<proteinExistence type="inferred from homology"/>
<keyword evidence="13" id="KW-0511">Multifunctional enzyme</keyword>
<dbReference type="CDD" id="cd01171">
    <property type="entry name" value="YXKO-related"/>
    <property type="match status" value="1"/>
</dbReference>
<name>A0ABP6W4Y7_9ACTN</name>
<evidence type="ECO:0000256" key="1">
    <source>
        <dbReference type="ARBA" id="ARBA00000013"/>
    </source>
</evidence>
<comment type="caution">
    <text evidence="18">Lacks conserved residue(s) required for the propagation of feature annotation.</text>
</comment>
<dbReference type="RefSeq" id="WP_257441592.1">
    <property type="nucleotide sequence ID" value="NZ_BAABBB010000019.1"/>
</dbReference>
<gene>
    <name evidence="18" type="primary">nnrE</name>
    <name evidence="17" type="synonym">nnrD</name>
    <name evidence="22" type="ORF">GCM10022263_35020</name>
</gene>
<dbReference type="NCBIfam" id="TIGR00197">
    <property type="entry name" value="yjeF_nterm"/>
    <property type="match status" value="1"/>
</dbReference>
<evidence type="ECO:0000256" key="6">
    <source>
        <dbReference type="ARBA" id="ARBA00022741"/>
    </source>
</evidence>
<feature type="domain" description="YjeF C-terminal" evidence="20">
    <location>
        <begin position="228"/>
        <end position="477"/>
    </location>
</feature>
<dbReference type="EC" id="4.2.1.136" evidence="19"/>
<dbReference type="HAMAP" id="MF_01966">
    <property type="entry name" value="NADHX_epimerase"/>
    <property type="match status" value="1"/>
</dbReference>
<dbReference type="EC" id="5.1.99.6" evidence="19"/>
<evidence type="ECO:0000256" key="13">
    <source>
        <dbReference type="ARBA" id="ARBA00023268"/>
    </source>
</evidence>
<feature type="binding site" evidence="18">
    <location>
        <position position="59"/>
    </location>
    <ligand>
        <name>K(+)</name>
        <dbReference type="ChEBI" id="CHEBI:29103"/>
    </ligand>
</feature>
<comment type="catalytic activity">
    <reaction evidence="15 17 19">
        <text>(6S)-NADHX + ADP = AMP + phosphate + NADH + H(+)</text>
        <dbReference type="Rhea" id="RHEA:32223"/>
        <dbReference type="ChEBI" id="CHEBI:15378"/>
        <dbReference type="ChEBI" id="CHEBI:43474"/>
        <dbReference type="ChEBI" id="CHEBI:57945"/>
        <dbReference type="ChEBI" id="CHEBI:64074"/>
        <dbReference type="ChEBI" id="CHEBI:456215"/>
        <dbReference type="ChEBI" id="CHEBI:456216"/>
        <dbReference type="EC" id="4.2.1.136"/>
    </reaction>
</comment>
<comment type="cofactor">
    <cofactor evidence="18 19">
        <name>K(+)</name>
        <dbReference type="ChEBI" id="CHEBI:29103"/>
    </cofactor>
    <text evidence="18 19">Binds 1 potassium ion per subunit.</text>
</comment>
<dbReference type="SUPFAM" id="SSF53613">
    <property type="entry name" value="Ribokinase-like"/>
    <property type="match status" value="1"/>
</dbReference>
<dbReference type="InterPro" id="IPR004443">
    <property type="entry name" value="YjeF_N_dom"/>
</dbReference>
<evidence type="ECO:0000256" key="5">
    <source>
        <dbReference type="ARBA" id="ARBA00022723"/>
    </source>
</evidence>
<dbReference type="InterPro" id="IPR000631">
    <property type="entry name" value="CARKD"/>
</dbReference>
<dbReference type="PROSITE" id="PS51385">
    <property type="entry name" value="YJEF_N"/>
    <property type="match status" value="1"/>
</dbReference>
<keyword evidence="23" id="KW-1185">Reference proteome</keyword>
<feature type="binding site" evidence="18">
    <location>
        <position position="155"/>
    </location>
    <ligand>
        <name>(6S)-NADPHX</name>
        <dbReference type="ChEBI" id="CHEBI:64076"/>
    </ligand>
</feature>
<accession>A0ABP6W4Y7</accession>
<evidence type="ECO:0000256" key="15">
    <source>
        <dbReference type="ARBA" id="ARBA00048238"/>
    </source>
</evidence>
<evidence type="ECO:0000256" key="14">
    <source>
        <dbReference type="ARBA" id="ARBA00025153"/>
    </source>
</evidence>
<dbReference type="PANTHER" id="PTHR12592:SF0">
    <property type="entry name" value="ATP-DEPENDENT (S)-NAD(P)H-HYDRATE DEHYDRATASE"/>
    <property type="match status" value="1"/>
</dbReference>
<evidence type="ECO:0000256" key="19">
    <source>
        <dbReference type="PIRNR" id="PIRNR017184"/>
    </source>
</evidence>
<comment type="catalytic activity">
    <reaction evidence="1 18 19">
        <text>(6R)-NADHX = (6S)-NADHX</text>
        <dbReference type="Rhea" id="RHEA:32215"/>
        <dbReference type="ChEBI" id="CHEBI:64074"/>
        <dbReference type="ChEBI" id="CHEBI:64075"/>
        <dbReference type="EC" id="5.1.99.6"/>
    </reaction>
</comment>
<evidence type="ECO:0000256" key="4">
    <source>
        <dbReference type="ARBA" id="ARBA00009524"/>
    </source>
</evidence>
<evidence type="ECO:0000256" key="8">
    <source>
        <dbReference type="ARBA" id="ARBA00022857"/>
    </source>
</evidence>
<evidence type="ECO:0000256" key="12">
    <source>
        <dbReference type="ARBA" id="ARBA00023239"/>
    </source>
</evidence>
<evidence type="ECO:0000256" key="11">
    <source>
        <dbReference type="ARBA" id="ARBA00023235"/>
    </source>
</evidence>
<comment type="similarity">
    <text evidence="3 19">In the N-terminal section; belongs to the NnrE/AIBP family.</text>
</comment>
<evidence type="ECO:0000256" key="17">
    <source>
        <dbReference type="HAMAP-Rule" id="MF_01965"/>
    </source>
</evidence>
<feature type="binding site" evidence="17">
    <location>
        <position position="420"/>
    </location>
    <ligand>
        <name>AMP</name>
        <dbReference type="ChEBI" id="CHEBI:456215"/>
    </ligand>
</feature>
<dbReference type="PROSITE" id="PS51383">
    <property type="entry name" value="YJEF_C_3"/>
    <property type="match status" value="1"/>
</dbReference>
<dbReference type="InterPro" id="IPR030677">
    <property type="entry name" value="Nnr"/>
</dbReference>
<dbReference type="PANTHER" id="PTHR12592">
    <property type="entry name" value="ATP-DEPENDENT (S)-NAD(P)H-HYDRATE DEHYDRATASE FAMILY MEMBER"/>
    <property type="match status" value="1"/>
</dbReference>
<feature type="binding site" evidence="17">
    <location>
        <position position="354"/>
    </location>
    <ligand>
        <name>(6S)-NADPHX</name>
        <dbReference type="ChEBI" id="CHEBI:64076"/>
    </ligand>
</feature>
<evidence type="ECO:0000259" key="20">
    <source>
        <dbReference type="PROSITE" id="PS51383"/>
    </source>
</evidence>
<dbReference type="Pfam" id="PF01256">
    <property type="entry name" value="Carb_kinase"/>
    <property type="match status" value="1"/>
</dbReference>
<comment type="function">
    <text evidence="17">Catalyzes the dehydration of the S-form of NAD(P)HX at the expense of ADP, which is converted to AMP. Together with NAD(P)HX epimerase, which catalyzes the epimerization of the S- and R-forms, the enzyme allows the repair of both epimers of NAD(P)HX, a damaged form of NAD(P)H that is a result of enzymatic or heat-dependent hydration.</text>
</comment>
<evidence type="ECO:0000256" key="9">
    <source>
        <dbReference type="ARBA" id="ARBA00022958"/>
    </source>
</evidence>
<feature type="domain" description="YjeF N-terminal" evidence="21">
    <location>
        <begin position="10"/>
        <end position="212"/>
    </location>
</feature>
<evidence type="ECO:0000256" key="16">
    <source>
        <dbReference type="ARBA" id="ARBA00049209"/>
    </source>
</evidence>
<feature type="binding site" evidence="18">
    <location>
        <begin position="128"/>
        <end position="134"/>
    </location>
    <ligand>
        <name>(6S)-NADPHX</name>
        <dbReference type="ChEBI" id="CHEBI:64076"/>
    </ligand>
</feature>
<dbReference type="Proteomes" id="UP001500301">
    <property type="component" value="Unassembled WGS sequence"/>
</dbReference>
<keyword evidence="9 18" id="KW-0630">Potassium</keyword>
<comment type="cofactor">
    <cofactor evidence="17">
        <name>Mg(2+)</name>
        <dbReference type="ChEBI" id="CHEBI:18420"/>
    </cofactor>
</comment>
<evidence type="ECO:0000256" key="7">
    <source>
        <dbReference type="ARBA" id="ARBA00022840"/>
    </source>
</evidence>
<sequence length="480" mass="48268">MIRAHTVEQVRAAEDDLLARLPEGALMQRAAAGLGYAVLDLLGSAYGRRVLLLVGSGDNGGDALYAGVLLARRGVQVEAWLLSDTAHSGGVAALRAAGGRVVPAPGAEADAQRPSRDRFDLVVDGIVGIGGRPGLRPEAVAALARVAGTPVVAVDTPSGVDVDTGRVDGPHVTADLTVTFGTHKACHLLDPAARACGAVQLVDIGLGFRGSQARTSTTEFSGPIEALQAADVAALLPRPAPDAHKYTRGVVGVRAGSAAYPGAALLSVAGAASGLAGMVRYDGDPAAADLVRAAHPEVVGPGRVQAWVVGSGSDAGAEDAVRRSVADGVPMVVDADALAFAGTTRGRPAVLTPHAGELARMLDVERADVEARWLEHARLAARRYDAVVLLKGRHSVVARPDGRARVTTTGTPWLATAGAGDVLGGLVGALLAAGLDPFDAASVGSWLHGAAATLAAQRGPIVAGDVAAALPAVVAALVGP</sequence>
<feature type="binding site" evidence="17">
    <location>
        <position position="312"/>
    </location>
    <ligand>
        <name>(6S)-NADPHX</name>
        <dbReference type="ChEBI" id="CHEBI:64076"/>
    </ligand>
</feature>
<keyword evidence="10 17" id="KW-0520">NAD</keyword>
<evidence type="ECO:0000256" key="2">
    <source>
        <dbReference type="ARBA" id="ARBA00000909"/>
    </source>
</evidence>
<feature type="binding site" evidence="18">
    <location>
        <position position="124"/>
    </location>
    <ligand>
        <name>K(+)</name>
        <dbReference type="ChEBI" id="CHEBI:29103"/>
    </ligand>
</feature>
<evidence type="ECO:0000256" key="18">
    <source>
        <dbReference type="HAMAP-Rule" id="MF_01966"/>
    </source>
</evidence>
<reference evidence="23" key="1">
    <citation type="journal article" date="2019" name="Int. J. Syst. Evol. Microbiol.">
        <title>The Global Catalogue of Microorganisms (GCM) 10K type strain sequencing project: providing services to taxonomists for standard genome sequencing and annotation.</title>
        <authorList>
            <consortium name="The Broad Institute Genomics Platform"/>
            <consortium name="The Broad Institute Genome Sequencing Center for Infectious Disease"/>
            <person name="Wu L."/>
            <person name="Ma J."/>
        </authorList>
    </citation>
    <scope>NUCLEOTIDE SEQUENCE [LARGE SCALE GENOMIC DNA]</scope>
    <source>
        <strain evidence="23">JCM 17460</strain>
    </source>
</reference>
<comment type="catalytic activity">
    <reaction evidence="16 17 19">
        <text>(6S)-NADPHX + ADP = AMP + phosphate + NADPH + H(+)</text>
        <dbReference type="Rhea" id="RHEA:32235"/>
        <dbReference type="ChEBI" id="CHEBI:15378"/>
        <dbReference type="ChEBI" id="CHEBI:43474"/>
        <dbReference type="ChEBI" id="CHEBI:57783"/>
        <dbReference type="ChEBI" id="CHEBI:64076"/>
        <dbReference type="ChEBI" id="CHEBI:456215"/>
        <dbReference type="ChEBI" id="CHEBI:456216"/>
        <dbReference type="EC" id="4.2.1.136"/>
    </reaction>
</comment>
<protein>
    <recommendedName>
        <fullName evidence="19">Bifunctional NAD(P)H-hydrate repair enzyme</fullName>
    </recommendedName>
    <alternativeName>
        <fullName evidence="19">Nicotinamide nucleotide repair protein</fullName>
    </alternativeName>
    <domain>
        <recommendedName>
            <fullName evidence="19">ADP-dependent (S)-NAD(P)H-hydrate dehydratase</fullName>
            <ecNumber evidence="19">4.2.1.136</ecNumber>
        </recommendedName>
        <alternativeName>
            <fullName evidence="19">ADP-dependent NAD(P)HX dehydratase</fullName>
        </alternativeName>
    </domain>
    <domain>
        <recommendedName>
            <fullName evidence="19">NAD(P)H-hydrate epimerase</fullName>
            <ecNumber evidence="19">5.1.99.6</ecNumber>
        </recommendedName>
    </domain>
</protein>
<comment type="similarity">
    <text evidence="4 19">In the C-terminal section; belongs to the NnrD/CARKD family.</text>
</comment>
<keyword evidence="7 17" id="KW-0067">ATP-binding</keyword>
<dbReference type="SUPFAM" id="SSF64153">
    <property type="entry name" value="YjeF N-terminal domain-like"/>
    <property type="match status" value="1"/>
</dbReference>
<dbReference type="EMBL" id="BAABBB010000019">
    <property type="protein sequence ID" value="GAA3544930.1"/>
    <property type="molecule type" value="Genomic_DNA"/>
</dbReference>
<keyword evidence="5 18" id="KW-0479">Metal-binding</keyword>
<comment type="subunit">
    <text evidence="17">Homotetramer.</text>
</comment>
<comment type="catalytic activity">
    <reaction evidence="2 18 19">
        <text>(6R)-NADPHX = (6S)-NADPHX</text>
        <dbReference type="Rhea" id="RHEA:32227"/>
        <dbReference type="ChEBI" id="CHEBI:64076"/>
        <dbReference type="ChEBI" id="CHEBI:64077"/>
        <dbReference type="EC" id="5.1.99.6"/>
    </reaction>
</comment>
<feature type="binding site" evidence="17">
    <location>
        <begin position="391"/>
        <end position="395"/>
    </location>
    <ligand>
        <name>AMP</name>
        <dbReference type="ChEBI" id="CHEBI:456215"/>
    </ligand>
</feature>
<dbReference type="Pfam" id="PF03853">
    <property type="entry name" value="YjeF_N"/>
    <property type="match status" value="1"/>
</dbReference>
<dbReference type="InterPro" id="IPR029056">
    <property type="entry name" value="Ribokinase-like"/>
</dbReference>
<feature type="binding site" evidence="18">
    <location>
        <position position="158"/>
    </location>
    <ligand>
        <name>K(+)</name>
        <dbReference type="ChEBI" id="CHEBI:29103"/>
    </ligand>
</feature>
<dbReference type="InterPro" id="IPR036652">
    <property type="entry name" value="YjeF_N_dom_sf"/>
</dbReference>
<comment type="function">
    <text evidence="18">Catalyzes the epimerization of the S- and R-forms of NAD(P)HX, a damaged form of NAD(P)H that is a result of enzymatic or heat-dependent hydration. This is a prerequisite for the S-specific NAD(P)H-hydrate dehydratase to allow the repair of both epimers of NAD(P)HX.</text>
</comment>
<comment type="similarity">
    <text evidence="17">Belongs to the NnrD/CARKD family.</text>
</comment>
<feature type="binding site" evidence="17">
    <location>
        <position position="263"/>
    </location>
    <ligand>
        <name>(6S)-NADPHX</name>
        <dbReference type="ChEBI" id="CHEBI:64076"/>
    </ligand>
</feature>
<keyword evidence="8 17" id="KW-0521">NADP</keyword>
<evidence type="ECO:0000259" key="21">
    <source>
        <dbReference type="PROSITE" id="PS51385"/>
    </source>
</evidence>
<keyword evidence="6 17" id="KW-0547">Nucleotide-binding</keyword>
<dbReference type="Gene3D" id="3.40.1190.20">
    <property type="match status" value="1"/>
</dbReference>
<organism evidence="22 23">
    <name type="scientific">Nocardioides daeguensis</name>
    <dbReference type="NCBI Taxonomy" id="908359"/>
    <lineage>
        <taxon>Bacteria</taxon>
        <taxon>Bacillati</taxon>
        <taxon>Actinomycetota</taxon>
        <taxon>Actinomycetes</taxon>
        <taxon>Propionibacteriales</taxon>
        <taxon>Nocardioidaceae</taxon>
        <taxon>Nocardioides</taxon>
    </lineage>
</organism>
<feature type="binding site" evidence="18">
    <location>
        <begin position="58"/>
        <end position="62"/>
    </location>
    <ligand>
        <name>(6S)-NADPHX</name>
        <dbReference type="ChEBI" id="CHEBI:64076"/>
    </ligand>
</feature>
<comment type="similarity">
    <text evidence="18">Belongs to the NnrE/AIBP family.</text>
</comment>
<comment type="caution">
    <text evidence="22">The sequence shown here is derived from an EMBL/GenBank/DDBJ whole genome shotgun (WGS) entry which is preliminary data.</text>
</comment>
<dbReference type="HAMAP" id="MF_01965">
    <property type="entry name" value="NADHX_dehydratase"/>
    <property type="match status" value="1"/>
</dbReference>
<comment type="function">
    <text evidence="14 19">Bifunctional enzyme that catalyzes the epimerization of the S- and R-forms of NAD(P)HX and the dehydration of the S-form of NAD(P)HX at the expense of ADP, which is converted to AMP. This allows the repair of both epimers of NAD(P)HX, a damaged form of NAD(P)H that is a result of enzymatic or heat-dependent hydration.</text>
</comment>